<evidence type="ECO:0000256" key="1">
    <source>
        <dbReference type="ARBA" id="ARBA00004651"/>
    </source>
</evidence>
<organism evidence="10 11">
    <name type="scientific">Phlebotomus papatasi</name>
    <name type="common">Sandfly</name>
    <dbReference type="NCBI Taxonomy" id="29031"/>
    <lineage>
        <taxon>Eukaryota</taxon>
        <taxon>Metazoa</taxon>
        <taxon>Ecdysozoa</taxon>
        <taxon>Arthropoda</taxon>
        <taxon>Hexapoda</taxon>
        <taxon>Insecta</taxon>
        <taxon>Pterygota</taxon>
        <taxon>Neoptera</taxon>
        <taxon>Endopterygota</taxon>
        <taxon>Diptera</taxon>
        <taxon>Nematocera</taxon>
        <taxon>Psychodoidea</taxon>
        <taxon>Psychodidae</taxon>
        <taxon>Phlebotomus</taxon>
        <taxon>Phlebotomus</taxon>
    </lineage>
</organism>
<evidence type="ECO:0000256" key="3">
    <source>
        <dbReference type="ARBA" id="ARBA00022475"/>
    </source>
</evidence>
<evidence type="ECO:0000259" key="9">
    <source>
        <dbReference type="Pfam" id="PF22572"/>
    </source>
</evidence>
<dbReference type="GO" id="GO:0005886">
    <property type="term" value="C:plasma membrane"/>
    <property type="evidence" value="ECO:0007669"/>
    <property type="project" value="UniProtKB-SubCell"/>
</dbReference>
<keyword evidence="5" id="KW-0297">G-protein coupled receptor</keyword>
<feature type="domain" description="GPR158/179 extracellular" evidence="9">
    <location>
        <begin position="9"/>
        <end position="79"/>
    </location>
</feature>
<name>A0A1B0D2A6_PHLPP</name>
<reference evidence="10" key="1">
    <citation type="submission" date="2022-08" db="UniProtKB">
        <authorList>
            <consortium name="EnsemblMetazoa"/>
        </authorList>
    </citation>
    <scope>IDENTIFICATION</scope>
    <source>
        <strain evidence="10">Israel</strain>
    </source>
</reference>
<evidence type="ECO:0000256" key="8">
    <source>
        <dbReference type="ARBA" id="ARBA00023224"/>
    </source>
</evidence>
<dbReference type="GO" id="GO:0004930">
    <property type="term" value="F:G protein-coupled receptor activity"/>
    <property type="evidence" value="ECO:0007669"/>
    <property type="project" value="UniProtKB-KW"/>
</dbReference>
<dbReference type="EnsemblMetazoa" id="PPAI001479-RA">
    <property type="protein sequence ID" value="PPAI001479-PA"/>
    <property type="gene ID" value="PPAI001479"/>
</dbReference>
<evidence type="ECO:0000313" key="10">
    <source>
        <dbReference type="EnsemblMetazoa" id="PPAI001479-PA"/>
    </source>
</evidence>
<dbReference type="EMBL" id="AJVK01010552">
    <property type="status" value="NOT_ANNOTATED_CDS"/>
    <property type="molecule type" value="Genomic_DNA"/>
</dbReference>
<evidence type="ECO:0000256" key="4">
    <source>
        <dbReference type="ARBA" id="ARBA00022729"/>
    </source>
</evidence>
<keyword evidence="3" id="KW-0472">Membrane</keyword>
<dbReference type="Pfam" id="PF22572">
    <property type="entry name" value="GPR158_179_EC"/>
    <property type="match status" value="1"/>
</dbReference>
<dbReference type="InterPro" id="IPR054714">
    <property type="entry name" value="GPR158_179_extracellular"/>
</dbReference>
<keyword evidence="3" id="KW-1003">Cell membrane</keyword>
<evidence type="ECO:0000256" key="5">
    <source>
        <dbReference type="ARBA" id="ARBA00023040"/>
    </source>
</evidence>
<dbReference type="VEuPathDB" id="VectorBase:PPAI001479"/>
<dbReference type="Proteomes" id="UP000092462">
    <property type="component" value="Unassembled WGS sequence"/>
</dbReference>
<keyword evidence="6" id="KW-0675">Receptor</keyword>
<evidence type="ECO:0000313" key="11">
    <source>
        <dbReference type="Proteomes" id="UP000092462"/>
    </source>
</evidence>
<dbReference type="PANTHER" id="PTHR32546:SF29">
    <property type="entry name" value="G-PROTEIN COUPLED RECEPTORS FAMILY 3 PROFILE DOMAIN-CONTAINING PROTEIN"/>
    <property type="match status" value="1"/>
</dbReference>
<proteinExistence type="inferred from homology"/>
<dbReference type="InterPro" id="IPR043458">
    <property type="entry name" value="GPR158/179"/>
</dbReference>
<keyword evidence="7" id="KW-0325">Glycoprotein</keyword>
<keyword evidence="11" id="KW-1185">Reference proteome</keyword>
<keyword evidence="4" id="KW-0732">Signal</keyword>
<accession>A0A1B0D2A6</accession>
<dbReference type="PANTHER" id="PTHR32546">
    <property type="entry name" value="G-PROTEIN COUPLED RECEPTOR 158-RELATED"/>
    <property type="match status" value="1"/>
</dbReference>
<evidence type="ECO:0000256" key="2">
    <source>
        <dbReference type="ARBA" id="ARBA00007242"/>
    </source>
</evidence>
<evidence type="ECO:0000256" key="7">
    <source>
        <dbReference type="ARBA" id="ARBA00023180"/>
    </source>
</evidence>
<comment type="subcellular location">
    <subcellularLocation>
        <location evidence="1">Cell membrane</location>
        <topology evidence="1">Multi-pass membrane protein</topology>
    </subcellularLocation>
</comment>
<evidence type="ECO:0000256" key="6">
    <source>
        <dbReference type="ARBA" id="ARBA00023170"/>
    </source>
</evidence>
<sequence>MMCLLDYRDYKGTSGIDIDLRRVDIDQCPQRVSSSDVSLPLNIFAGTDKCKPRTTECEAISGLGFRRGSYKCICRRGFYFPDTSSSQKYFNGSTLEEEYEKLMH</sequence>
<comment type="similarity">
    <text evidence="2">Belongs to the G-protein coupled receptor 3 family.</text>
</comment>
<dbReference type="AlphaFoldDB" id="A0A1B0D2A6"/>
<protein>
    <recommendedName>
        <fullName evidence="9">GPR158/179 extracellular domain-containing protein</fullName>
    </recommendedName>
</protein>
<keyword evidence="8" id="KW-0807">Transducer</keyword>
<dbReference type="VEuPathDB" id="VectorBase:PPAPM1_012023"/>